<feature type="binding site" evidence="7">
    <location>
        <position position="102"/>
    </location>
    <ligand>
        <name>S-adenosyl-L-methionine</name>
        <dbReference type="ChEBI" id="CHEBI:59789"/>
    </ligand>
</feature>
<keyword evidence="5 7" id="KW-0949">S-adenosyl-L-methionine</keyword>
<dbReference type="GO" id="GO:0008176">
    <property type="term" value="F:tRNA (guanine(46)-N7)-methyltransferase activity"/>
    <property type="evidence" value="ECO:0007669"/>
    <property type="project" value="UniProtKB-UniRule"/>
</dbReference>
<dbReference type="InterPro" id="IPR003358">
    <property type="entry name" value="tRNA_(Gua-N-7)_MeTrfase_Trmb"/>
</dbReference>
<evidence type="ECO:0000256" key="1">
    <source>
        <dbReference type="ARBA" id="ARBA00000142"/>
    </source>
</evidence>
<evidence type="ECO:0000313" key="9">
    <source>
        <dbReference type="EMBL" id="CPV48519.1"/>
    </source>
</evidence>
<evidence type="ECO:0000256" key="7">
    <source>
        <dbReference type="HAMAP-Rule" id="MF_01057"/>
    </source>
</evidence>
<feature type="binding site" evidence="7">
    <location>
        <position position="154"/>
    </location>
    <ligand>
        <name>S-adenosyl-L-methionine</name>
        <dbReference type="ChEBI" id="CHEBI:59789"/>
    </ligand>
</feature>
<comment type="caution">
    <text evidence="7">Lacks conserved residue(s) required for the propagation of feature annotation.</text>
</comment>
<feature type="binding site" evidence="7">
    <location>
        <position position="177"/>
    </location>
    <ligand>
        <name>S-adenosyl-L-methionine</name>
        <dbReference type="ChEBI" id="CHEBI:59789"/>
    </ligand>
</feature>
<accession>A0A0U0ZN94</accession>
<feature type="binding site" evidence="7">
    <location>
        <position position="213"/>
    </location>
    <ligand>
        <name>substrate</name>
    </ligand>
</feature>
<comment type="catalytic activity">
    <reaction evidence="1 7">
        <text>guanosine(46) in tRNA + S-adenosyl-L-methionine = N(7)-methylguanosine(46) in tRNA + S-adenosyl-L-homocysteine</text>
        <dbReference type="Rhea" id="RHEA:42708"/>
        <dbReference type="Rhea" id="RHEA-COMP:10188"/>
        <dbReference type="Rhea" id="RHEA-COMP:10189"/>
        <dbReference type="ChEBI" id="CHEBI:57856"/>
        <dbReference type="ChEBI" id="CHEBI:59789"/>
        <dbReference type="ChEBI" id="CHEBI:74269"/>
        <dbReference type="ChEBI" id="CHEBI:74480"/>
        <dbReference type="EC" id="2.1.1.33"/>
    </reaction>
</comment>
<dbReference type="PROSITE" id="PS51625">
    <property type="entry name" value="SAM_MT_TRMB"/>
    <property type="match status" value="1"/>
</dbReference>
<dbReference type="EMBL" id="CSWP01000003">
    <property type="protein sequence ID" value="CPV48519.1"/>
    <property type="molecule type" value="Genomic_DNA"/>
</dbReference>
<feature type="compositionally biased region" description="Basic and acidic residues" evidence="8">
    <location>
        <begin position="1"/>
        <end position="16"/>
    </location>
</feature>
<evidence type="ECO:0000256" key="3">
    <source>
        <dbReference type="ARBA" id="ARBA00022603"/>
    </source>
</evidence>
<proteinExistence type="inferred from homology"/>
<sequence length="271" mass="29554">MGDHGDMRCDGQERGCAEAGSATDELPGTVGAASSARTDSQNHHPRRVSSFRSRGSSLSEGQQKAWDRSWPTYGRLAREADGSCPPLDPATWFGRTAPLILEIGCGTGTSTAAMALQEPDFDVLAVEVYRKGLAQLLSTIDREGIENIRLIRGDALDVLEHLLPSGSLTAARVFFPDPWPKARHHKRRLLQPGTVALLSDRLRPGGTLHVATDHANYAEHIAEVGDGEPTLRRLRLDDPRIPVSVNRPTTKFEGKAHTVGSAINDFVWERL</sequence>
<dbReference type="EC" id="2.1.1.33" evidence="7"/>
<evidence type="ECO:0000256" key="6">
    <source>
        <dbReference type="ARBA" id="ARBA00022694"/>
    </source>
</evidence>
<dbReference type="PANTHER" id="PTHR23417">
    <property type="entry name" value="3-DEOXY-D-MANNO-OCTULOSONIC-ACID TRANSFERASE/TRNA GUANINE-N 7 - -METHYLTRANSFERASE"/>
    <property type="match status" value="1"/>
</dbReference>
<dbReference type="InterPro" id="IPR055361">
    <property type="entry name" value="tRNA_methyltr_TrmB_bact"/>
</dbReference>
<dbReference type="Pfam" id="PF02390">
    <property type="entry name" value="Methyltransf_4"/>
    <property type="match status" value="1"/>
</dbReference>
<comment type="function">
    <text evidence="2 7">Catalyzes the formation of N(7)-methylguanine at position 46 (m7G46) in tRNA.</text>
</comment>
<dbReference type="GO" id="GO:0043527">
    <property type="term" value="C:tRNA methyltransferase complex"/>
    <property type="evidence" value="ECO:0007669"/>
    <property type="project" value="TreeGrafter"/>
</dbReference>
<keyword evidence="6 7" id="KW-0819">tRNA processing</keyword>
<feature type="binding site" evidence="7">
    <location>
        <position position="181"/>
    </location>
    <ligand>
        <name>substrate</name>
    </ligand>
</feature>
<evidence type="ECO:0000256" key="5">
    <source>
        <dbReference type="ARBA" id="ARBA00022691"/>
    </source>
</evidence>
<feature type="binding site" evidence="7">
    <location>
        <begin position="250"/>
        <end position="253"/>
    </location>
    <ligand>
        <name>substrate</name>
    </ligand>
</feature>
<keyword evidence="4 7" id="KW-0808">Transferase</keyword>
<comment type="pathway">
    <text evidence="7">tRNA modification; N(7)-methylguanine-tRNA biosynthesis.</text>
</comment>
<evidence type="ECO:0000256" key="4">
    <source>
        <dbReference type="ARBA" id="ARBA00022679"/>
    </source>
</evidence>
<evidence type="ECO:0000256" key="8">
    <source>
        <dbReference type="SAM" id="MobiDB-lite"/>
    </source>
</evidence>
<dbReference type="CDD" id="cd02440">
    <property type="entry name" value="AdoMet_MTases"/>
    <property type="match status" value="1"/>
</dbReference>
<feature type="compositionally biased region" description="Low complexity" evidence="8">
    <location>
        <begin position="50"/>
        <end position="59"/>
    </location>
</feature>
<dbReference type="HAMAP" id="MF_01057">
    <property type="entry name" value="tRNA_methyltr_TrmB"/>
    <property type="match status" value="1"/>
</dbReference>
<feature type="region of interest" description="Disordered" evidence="8">
    <location>
        <begin position="1"/>
        <end position="65"/>
    </location>
</feature>
<dbReference type="Proteomes" id="UP000045782">
    <property type="component" value="Unassembled WGS sequence"/>
</dbReference>
<protein>
    <recommendedName>
        <fullName evidence="7">tRNA (guanine-N(7)-)-methyltransferase</fullName>
        <ecNumber evidence="7">2.1.1.33</ecNumber>
    </recommendedName>
    <alternativeName>
        <fullName evidence="7">tRNA (guanine(46)-N(7))-methyltransferase</fullName>
    </alternativeName>
    <alternativeName>
        <fullName evidence="7">tRNA(m7G46)-methyltransferase</fullName>
    </alternativeName>
</protein>
<evidence type="ECO:0000256" key="2">
    <source>
        <dbReference type="ARBA" id="ARBA00003015"/>
    </source>
</evidence>
<name>A0A0U0ZN94_9MYCO</name>
<dbReference type="RefSeq" id="WP_005117443.1">
    <property type="nucleotide sequence ID" value="NZ_CP014951.1"/>
</dbReference>
<feature type="binding site" evidence="7">
    <location>
        <position position="127"/>
    </location>
    <ligand>
        <name>S-adenosyl-L-methionine</name>
        <dbReference type="ChEBI" id="CHEBI:59789"/>
    </ligand>
</feature>
<dbReference type="SUPFAM" id="SSF53335">
    <property type="entry name" value="S-adenosyl-L-methionine-dependent methyltransferases"/>
    <property type="match status" value="1"/>
</dbReference>
<keyword evidence="3 7" id="KW-0489">Methyltransferase</keyword>
<dbReference type="AlphaFoldDB" id="A0A0U0ZN94"/>
<dbReference type="InterPro" id="IPR029063">
    <property type="entry name" value="SAM-dependent_MTases_sf"/>
</dbReference>
<dbReference type="NCBIfam" id="TIGR00091">
    <property type="entry name" value="tRNA (guanosine(46)-N7)-methyltransferase TrmB"/>
    <property type="match status" value="1"/>
</dbReference>
<organism evidence="9 10">
    <name type="scientific">Mycobacteroides abscessus</name>
    <dbReference type="NCBI Taxonomy" id="36809"/>
    <lineage>
        <taxon>Bacteria</taxon>
        <taxon>Bacillati</taxon>
        <taxon>Actinomycetota</taxon>
        <taxon>Actinomycetes</taxon>
        <taxon>Mycobacteriales</taxon>
        <taxon>Mycobacteriaceae</taxon>
        <taxon>Mycobacteroides</taxon>
    </lineage>
</organism>
<gene>
    <name evidence="7 9" type="primary">trmB</name>
    <name evidence="9" type="ORF">ERS075579_02011</name>
</gene>
<dbReference type="UniPathway" id="UPA00989"/>
<reference evidence="9 10" key="1">
    <citation type="submission" date="2015-03" db="EMBL/GenBank/DDBJ databases">
        <authorList>
            <person name="Murphy D."/>
        </authorList>
    </citation>
    <scope>NUCLEOTIDE SEQUENCE [LARGE SCALE GENOMIC DNA]</scope>
    <source>
        <strain evidence="9 10">PAP088</strain>
    </source>
</reference>
<evidence type="ECO:0000313" key="10">
    <source>
        <dbReference type="Proteomes" id="UP000045782"/>
    </source>
</evidence>
<dbReference type="PANTHER" id="PTHR23417:SF14">
    <property type="entry name" value="PENTACOTRIPEPTIDE-REPEAT REGION OF PRORP DOMAIN-CONTAINING PROTEIN"/>
    <property type="match status" value="1"/>
</dbReference>
<dbReference type="Gene3D" id="3.40.50.150">
    <property type="entry name" value="Vaccinia Virus protein VP39"/>
    <property type="match status" value="1"/>
</dbReference>
<comment type="similarity">
    <text evidence="7">Belongs to the class I-like SAM-binding methyltransferase superfamily. TrmB family.</text>
</comment>